<dbReference type="InterPro" id="IPR036397">
    <property type="entry name" value="RNaseH_sf"/>
</dbReference>
<feature type="region of interest" description="Disordered" evidence="1">
    <location>
        <begin position="516"/>
        <end position="586"/>
    </location>
</feature>
<dbReference type="AlphaFoldDB" id="A0A9R1WY83"/>
<dbReference type="Gene3D" id="3.30.420.10">
    <property type="entry name" value="Ribonuclease H-like superfamily/Ribonuclease H"/>
    <property type="match status" value="1"/>
</dbReference>
<feature type="compositionally biased region" description="Low complexity" evidence="1">
    <location>
        <begin position="568"/>
        <end position="584"/>
    </location>
</feature>
<comment type="caution">
    <text evidence="3">The sequence shown here is derived from an EMBL/GenBank/DDBJ whole genome shotgun (WGS) entry which is preliminary data.</text>
</comment>
<feature type="compositionally biased region" description="Polar residues" evidence="1">
    <location>
        <begin position="521"/>
        <end position="552"/>
    </location>
</feature>
<evidence type="ECO:0000313" key="4">
    <source>
        <dbReference type="Proteomes" id="UP000235145"/>
    </source>
</evidence>
<feature type="region of interest" description="Disordered" evidence="1">
    <location>
        <begin position="155"/>
        <end position="178"/>
    </location>
</feature>
<evidence type="ECO:0000313" key="3">
    <source>
        <dbReference type="EMBL" id="KAJ0193495.1"/>
    </source>
</evidence>
<dbReference type="PANTHER" id="PTHR42648:SF25">
    <property type="entry name" value="RNA-DIRECTED DNA POLYMERASE"/>
    <property type="match status" value="1"/>
</dbReference>
<sequence>MLSRTSYGAWAIKIRVFMQVQGVWEAVEPRIANTVVEVKKDKMVLAAIYRGIPEDLLMSLAEKKSAKDAWEALKIMFMGEDRVKTARIQSLKTEFEVMNMKETEGIDEFATKNHRKERNHENNLIQEDNEPALLLSSLEKKIEYDEVFLNGESVKPKLRSKGGDSNQSKEGYLDTGASNHMTSDKTKFCDLDRKIQGHVNFTALKLMTERNFVEGMLKIGIPSQRCEGCLVGKQTRSPYPSHTIYRAKKRLELIHGDLCGPVSPRTPIGNRYFMLLVYNFSRVTWVYLLKTKDKAFQTFKNFRMKVVVETSEMIKVFRTGSGGEFHSKNFTMYCNETSLERHYTLSYSPLQNGIVERRNRTVLEMVRSNLKAMSIPAVLWGEAVNHAVYVLNRVCTKALKESTPYKMWTGRKPNVSHLRVFGCLAHMMIAKNHLKKLDERSKRVVHLGIEKGSKSYKLLDPDTGKVYVSRNVVFEEDKTWMWEKTMKIKTMSGMSFTVKGFDFDDEFYDEDGEWVPDTLDQENGSPQNNNDWDESPQSNILLSDPSPHSTPLNMPPGTPNSSVNSNFTSLETTPSTTSSSTGGSAPKHFRLLADLYENIEEI</sequence>
<dbReference type="InterPro" id="IPR012337">
    <property type="entry name" value="RNaseH-like_sf"/>
</dbReference>
<dbReference type="EMBL" id="NBSK02000008">
    <property type="protein sequence ID" value="KAJ0193495.1"/>
    <property type="molecule type" value="Genomic_DNA"/>
</dbReference>
<dbReference type="PANTHER" id="PTHR42648">
    <property type="entry name" value="TRANSPOSASE, PUTATIVE-RELATED"/>
    <property type="match status" value="1"/>
</dbReference>
<gene>
    <name evidence="3" type="ORF">LSAT_V11C800391080</name>
</gene>
<keyword evidence="4" id="KW-1185">Reference proteome</keyword>
<feature type="domain" description="Integrase catalytic" evidence="2">
    <location>
        <begin position="236"/>
        <end position="412"/>
    </location>
</feature>
<dbReference type="Pfam" id="PF25597">
    <property type="entry name" value="SH3_retrovirus"/>
    <property type="match status" value="1"/>
</dbReference>
<dbReference type="PROSITE" id="PS50994">
    <property type="entry name" value="INTEGRASE"/>
    <property type="match status" value="1"/>
</dbReference>
<organism evidence="3 4">
    <name type="scientific">Lactuca sativa</name>
    <name type="common">Garden lettuce</name>
    <dbReference type="NCBI Taxonomy" id="4236"/>
    <lineage>
        <taxon>Eukaryota</taxon>
        <taxon>Viridiplantae</taxon>
        <taxon>Streptophyta</taxon>
        <taxon>Embryophyta</taxon>
        <taxon>Tracheophyta</taxon>
        <taxon>Spermatophyta</taxon>
        <taxon>Magnoliopsida</taxon>
        <taxon>eudicotyledons</taxon>
        <taxon>Gunneridae</taxon>
        <taxon>Pentapetalae</taxon>
        <taxon>asterids</taxon>
        <taxon>campanulids</taxon>
        <taxon>Asterales</taxon>
        <taxon>Asteraceae</taxon>
        <taxon>Cichorioideae</taxon>
        <taxon>Cichorieae</taxon>
        <taxon>Lactucinae</taxon>
        <taxon>Lactuca</taxon>
    </lineage>
</organism>
<dbReference type="GO" id="GO:0015074">
    <property type="term" value="P:DNA integration"/>
    <property type="evidence" value="ECO:0007669"/>
    <property type="project" value="InterPro"/>
</dbReference>
<dbReference type="GO" id="GO:0003676">
    <property type="term" value="F:nucleic acid binding"/>
    <property type="evidence" value="ECO:0007669"/>
    <property type="project" value="InterPro"/>
</dbReference>
<evidence type="ECO:0000256" key="1">
    <source>
        <dbReference type="SAM" id="MobiDB-lite"/>
    </source>
</evidence>
<accession>A0A9R1WY83</accession>
<dbReference type="Proteomes" id="UP000235145">
    <property type="component" value="Unassembled WGS sequence"/>
</dbReference>
<protein>
    <recommendedName>
        <fullName evidence="2">Integrase catalytic domain-containing protein</fullName>
    </recommendedName>
</protein>
<dbReference type="InterPro" id="IPR039537">
    <property type="entry name" value="Retrotran_Ty1/copia-like"/>
</dbReference>
<proteinExistence type="predicted"/>
<dbReference type="Pfam" id="PF14223">
    <property type="entry name" value="Retrotran_gag_2"/>
    <property type="match status" value="1"/>
</dbReference>
<name>A0A9R1WY83_LACSA</name>
<dbReference type="InterPro" id="IPR001584">
    <property type="entry name" value="Integrase_cat-core"/>
</dbReference>
<dbReference type="InterPro" id="IPR057670">
    <property type="entry name" value="SH3_retrovirus"/>
</dbReference>
<evidence type="ECO:0000259" key="2">
    <source>
        <dbReference type="PROSITE" id="PS50994"/>
    </source>
</evidence>
<dbReference type="SUPFAM" id="SSF53098">
    <property type="entry name" value="Ribonuclease H-like"/>
    <property type="match status" value="1"/>
</dbReference>
<reference evidence="3 4" key="1">
    <citation type="journal article" date="2017" name="Nat. Commun.">
        <title>Genome assembly with in vitro proximity ligation data and whole-genome triplication in lettuce.</title>
        <authorList>
            <person name="Reyes-Chin-Wo S."/>
            <person name="Wang Z."/>
            <person name="Yang X."/>
            <person name="Kozik A."/>
            <person name="Arikit S."/>
            <person name="Song C."/>
            <person name="Xia L."/>
            <person name="Froenicke L."/>
            <person name="Lavelle D.O."/>
            <person name="Truco M.J."/>
            <person name="Xia R."/>
            <person name="Zhu S."/>
            <person name="Xu C."/>
            <person name="Xu H."/>
            <person name="Xu X."/>
            <person name="Cox K."/>
            <person name="Korf I."/>
            <person name="Meyers B.C."/>
            <person name="Michelmore R.W."/>
        </authorList>
    </citation>
    <scope>NUCLEOTIDE SEQUENCE [LARGE SCALE GENOMIC DNA]</scope>
    <source>
        <strain evidence="4">cv. Salinas</strain>
        <tissue evidence="3">Seedlings</tissue>
    </source>
</reference>